<evidence type="ECO:0000313" key="1">
    <source>
        <dbReference type="EnsemblMetazoa" id="AALB014704-PA"/>
    </source>
</evidence>
<reference evidence="1 2" key="1">
    <citation type="journal article" date="2017" name="G3 (Bethesda)">
        <title>The Physical Genome Mapping of Anopheles albimanus Corrected Scaffold Misassemblies and Identified Interarm Rearrangements in Genus Anopheles.</title>
        <authorList>
            <person name="Artemov G.N."/>
            <person name="Peery A.N."/>
            <person name="Jiang X."/>
            <person name="Tu Z."/>
            <person name="Stegniy V.N."/>
            <person name="Sharakhova M.V."/>
            <person name="Sharakhov I.V."/>
        </authorList>
    </citation>
    <scope>NUCLEOTIDE SEQUENCE [LARGE SCALE GENOMIC DNA]</scope>
    <source>
        <strain evidence="1 2">ALBI9_A</strain>
    </source>
</reference>
<keyword evidence="2" id="KW-1185">Reference proteome</keyword>
<dbReference type="AlphaFoldDB" id="A0A182FYL7"/>
<name>A0A182FYL7_ANOAL</name>
<dbReference type="Proteomes" id="UP000069272">
    <property type="component" value="Chromosome X"/>
</dbReference>
<reference evidence="1" key="2">
    <citation type="submission" date="2022-08" db="UniProtKB">
        <authorList>
            <consortium name="EnsemblMetazoa"/>
        </authorList>
    </citation>
    <scope>IDENTIFICATION</scope>
    <source>
        <strain evidence="1">STECLA/ALBI9_A</strain>
    </source>
</reference>
<dbReference type="VEuPathDB" id="VectorBase:AALB014704"/>
<organism evidence="1 2">
    <name type="scientific">Anopheles albimanus</name>
    <name type="common">New world malaria mosquito</name>
    <dbReference type="NCBI Taxonomy" id="7167"/>
    <lineage>
        <taxon>Eukaryota</taxon>
        <taxon>Metazoa</taxon>
        <taxon>Ecdysozoa</taxon>
        <taxon>Arthropoda</taxon>
        <taxon>Hexapoda</taxon>
        <taxon>Insecta</taxon>
        <taxon>Pterygota</taxon>
        <taxon>Neoptera</taxon>
        <taxon>Endopterygota</taxon>
        <taxon>Diptera</taxon>
        <taxon>Nematocera</taxon>
        <taxon>Culicoidea</taxon>
        <taxon>Culicidae</taxon>
        <taxon>Anophelinae</taxon>
        <taxon>Anopheles</taxon>
    </lineage>
</organism>
<proteinExistence type="predicted"/>
<dbReference type="EnsemblMetazoa" id="AALB014704-RA">
    <property type="protein sequence ID" value="AALB014704-PA"/>
    <property type="gene ID" value="AALB014704"/>
</dbReference>
<protein>
    <submittedName>
        <fullName evidence="1">Uncharacterized protein</fullName>
    </submittedName>
</protein>
<sequence length="41" mass="4674">MRPVRISYVTTTRTRDEPPKPPKVGAYIGLATHLKPRLLDQ</sequence>
<accession>A0A182FYL7</accession>
<evidence type="ECO:0000313" key="2">
    <source>
        <dbReference type="Proteomes" id="UP000069272"/>
    </source>
</evidence>